<dbReference type="InterPro" id="IPR011992">
    <property type="entry name" value="EF-hand-dom_pair"/>
</dbReference>
<keyword evidence="1" id="KW-0479">Metal-binding</keyword>
<dbReference type="Gene3D" id="1.10.238.10">
    <property type="entry name" value="EF-hand"/>
    <property type="match status" value="1"/>
</dbReference>
<dbReference type="PANTHER" id="PTHR11639">
    <property type="entry name" value="S100 CALCIUM-BINDING PROTEIN"/>
    <property type="match status" value="1"/>
</dbReference>
<accession>A0ABU7F0M2</accession>
<sequence length="270" mass="29164">MKGEGLSVCGRELLQITIWFGKSAGLKAAQKKGGEEDRKSFLAHILHSSRIPQTLSDRGVMEGAIQALVKTFLKSAKGKETLGKKEFQSLVSSQLGNILTDTDSKEAINNMGQQLDSDNDGKVGFEEYLKLVGYLACSLSEQRSLNKEEPANNAASRQVVQSSPDKAAEQPKENAEPNEEAKPKENEGTKADVTAEAKVEAKADANVEVKVEAKEEGETKPEVAKVVAAVPEVKATEKEPEKPEETPQVEEPTEKSPEKDGAEKTEEASS</sequence>
<feature type="compositionally biased region" description="Basic and acidic residues" evidence="3">
    <location>
        <begin position="234"/>
        <end position="245"/>
    </location>
</feature>
<evidence type="ECO:0000259" key="4">
    <source>
        <dbReference type="PROSITE" id="PS50222"/>
    </source>
</evidence>
<feature type="compositionally biased region" description="Basic and acidic residues" evidence="3">
    <location>
        <begin position="252"/>
        <end position="270"/>
    </location>
</feature>
<feature type="compositionally biased region" description="Low complexity" evidence="3">
    <location>
        <begin position="224"/>
        <end position="233"/>
    </location>
</feature>
<protein>
    <recommendedName>
        <fullName evidence="4">EF-hand domain-containing protein</fullName>
    </recommendedName>
</protein>
<feature type="region of interest" description="Disordered" evidence="3">
    <location>
        <begin position="147"/>
        <end position="270"/>
    </location>
</feature>
<dbReference type="EMBL" id="JAHUTJ010074099">
    <property type="protein sequence ID" value="MED6293001.1"/>
    <property type="molecule type" value="Genomic_DNA"/>
</dbReference>
<keyword evidence="2" id="KW-0106">Calcium</keyword>
<dbReference type="SMART" id="SM01394">
    <property type="entry name" value="S_100"/>
    <property type="match status" value="1"/>
</dbReference>
<evidence type="ECO:0000313" key="5">
    <source>
        <dbReference type="EMBL" id="MED6293001.1"/>
    </source>
</evidence>
<gene>
    <name evidence="5" type="ORF">CHARACLAT_006338</name>
</gene>
<evidence type="ECO:0000256" key="2">
    <source>
        <dbReference type="ARBA" id="ARBA00022837"/>
    </source>
</evidence>
<keyword evidence="6" id="KW-1185">Reference proteome</keyword>
<name>A0ABU7F0M2_9TELE</name>
<feature type="domain" description="EF-hand" evidence="4">
    <location>
        <begin position="103"/>
        <end position="138"/>
    </location>
</feature>
<evidence type="ECO:0000313" key="6">
    <source>
        <dbReference type="Proteomes" id="UP001352852"/>
    </source>
</evidence>
<dbReference type="InterPro" id="IPR002048">
    <property type="entry name" value="EF_hand_dom"/>
</dbReference>
<evidence type="ECO:0000256" key="1">
    <source>
        <dbReference type="ARBA" id="ARBA00022723"/>
    </source>
</evidence>
<reference evidence="5 6" key="1">
    <citation type="submission" date="2021-06" db="EMBL/GenBank/DDBJ databases">
        <authorList>
            <person name="Palmer J.M."/>
        </authorList>
    </citation>
    <scope>NUCLEOTIDE SEQUENCE [LARGE SCALE GENOMIC DNA]</scope>
    <source>
        <strain evidence="5 6">CL_MEX2019</strain>
        <tissue evidence="5">Muscle</tissue>
    </source>
</reference>
<feature type="compositionally biased region" description="Basic and acidic residues" evidence="3">
    <location>
        <begin position="166"/>
        <end position="223"/>
    </location>
</feature>
<proteinExistence type="predicted"/>
<dbReference type="InterPro" id="IPR018247">
    <property type="entry name" value="EF_Hand_1_Ca_BS"/>
</dbReference>
<dbReference type="SUPFAM" id="SSF47473">
    <property type="entry name" value="EF-hand"/>
    <property type="match status" value="1"/>
</dbReference>
<dbReference type="Pfam" id="PF01023">
    <property type="entry name" value="S_100"/>
    <property type="match status" value="1"/>
</dbReference>
<dbReference type="PROSITE" id="PS00018">
    <property type="entry name" value="EF_HAND_1"/>
    <property type="match status" value="1"/>
</dbReference>
<dbReference type="PANTHER" id="PTHR11639:SF115">
    <property type="entry name" value="S100 CALCIUM-BINDING PROTEIN U-RELATED"/>
    <property type="match status" value="1"/>
</dbReference>
<organism evidence="5 6">
    <name type="scientific">Characodon lateralis</name>
    <dbReference type="NCBI Taxonomy" id="208331"/>
    <lineage>
        <taxon>Eukaryota</taxon>
        <taxon>Metazoa</taxon>
        <taxon>Chordata</taxon>
        <taxon>Craniata</taxon>
        <taxon>Vertebrata</taxon>
        <taxon>Euteleostomi</taxon>
        <taxon>Actinopterygii</taxon>
        <taxon>Neopterygii</taxon>
        <taxon>Teleostei</taxon>
        <taxon>Neoteleostei</taxon>
        <taxon>Acanthomorphata</taxon>
        <taxon>Ovalentaria</taxon>
        <taxon>Atherinomorphae</taxon>
        <taxon>Cyprinodontiformes</taxon>
        <taxon>Goodeidae</taxon>
        <taxon>Characodon</taxon>
    </lineage>
</organism>
<dbReference type="PROSITE" id="PS50222">
    <property type="entry name" value="EF_HAND_2"/>
    <property type="match status" value="1"/>
</dbReference>
<comment type="caution">
    <text evidence="5">The sequence shown here is derived from an EMBL/GenBank/DDBJ whole genome shotgun (WGS) entry which is preliminary data.</text>
</comment>
<dbReference type="Proteomes" id="UP001352852">
    <property type="component" value="Unassembled WGS sequence"/>
</dbReference>
<dbReference type="InterPro" id="IPR013787">
    <property type="entry name" value="S100_Ca-bd_sub"/>
</dbReference>
<feature type="compositionally biased region" description="Polar residues" evidence="3">
    <location>
        <begin position="153"/>
        <end position="164"/>
    </location>
</feature>
<evidence type="ECO:0000256" key="3">
    <source>
        <dbReference type="SAM" id="MobiDB-lite"/>
    </source>
</evidence>